<evidence type="ECO:0000313" key="2">
    <source>
        <dbReference type="Proteomes" id="UP000291302"/>
    </source>
</evidence>
<organism evidence="1 2">
    <name type="scientific">Rhizobium beringeri</name>
    <dbReference type="NCBI Taxonomy" id="3019934"/>
    <lineage>
        <taxon>Bacteria</taxon>
        <taxon>Pseudomonadati</taxon>
        <taxon>Pseudomonadota</taxon>
        <taxon>Alphaproteobacteria</taxon>
        <taxon>Hyphomicrobiales</taxon>
        <taxon>Rhizobiaceae</taxon>
        <taxon>Rhizobium/Agrobacterium group</taxon>
        <taxon>Rhizobium</taxon>
    </lineage>
</organism>
<comment type="caution">
    <text evidence="1">The sequence shown here is derived from an EMBL/GenBank/DDBJ whole genome shotgun (WGS) entry which is preliminary data.</text>
</comment>
<protein>
    <submittedName>
        <fullName evidence="1">Uncharacterized protein</fullName>
    </submittedName>
</protein>
<dbReference type="Proteomes" id="UP000291302">
    <property type="component" value="Unassembled WGS sequence"/>
</dbReference>
<reference evidence="1 2" key="1">
    <citation type="submission" date="2019-02" db="EMBL/GenBank/DDBJ databases">
        <title>The genomic architecture of introgression among sibling species of bacteria.</title>
        <authorList>
            <person name="Cavassim M.I.A."/>
            <person name="Moeskjaer S."/>
            <person name="Moslemi C."/>
            <person name="Fields B."/>
            <person name="Bachmann A."/>
            <person name="Vilhjalmsson B."/>
            <person name="Schierup M.H."/>
            <person name="Young J.P.W."/>
            <person name="Andersen S.U."/>
        </authorList>
    </citation>
    <scope>NUCLEOTIDE SEQUENCE [LARGE SCALE GENOMIC DNA]</scope>
    <source>
        <strain evidence="1 2">SM51</strain>
    </source>
</reference>
<dbReference type="EMBL" id="SILG01000006">
    <property type="protein sequence ID" value="TBE58356.1"/>
    <property type="molecule type" value="Genomic_DNA"/>
</dbReference>
<name>A0ABY1XHZ4_9HYPH</name>
<accession>A0ABY1XHZ4</accession>
<gene>
    <name evidence="1" type="ORF">ELH03_35675</name>
</gene>
<evidence type="ECO:0000313" key="1">
    <source>
        <dbReference type="EMBL" id="TBE58356.1"/>
    </source>
</evidence>
<proteinExistence type="predicted"/>
<sequence length="141" mass="16864">MLDRIDDYRATLQSHSAPLMAYIDWRPSPDRNVEILNDTDDLCRYFVCTDAATFLYQRVQRTVEHDLPREIDYLRRHDEARRAIMDTVEMPDRLADDLLMFIRQNNGALPRKRREREFEKLTDQEITRVEAIIQDIFEGFA</sequence>
<keyword evidence="2" id="KW-1185">Reference proteome</keyword>
<dbReference type="RefSeq" id="WP_130660113.1">
    <property type="nucleotide sequence ID" value="NZ_CP140808.1"/>
</dbReference>